<dbReference type="InterPro" id="IPR036388">
    <property type="entry name" value="WH-like_DNA-bd_sf"/>
</dbReference>
<dbReference type="RefSeq" id="WP_170131998.1">
    <property type="nucleotide sequence ID" value="NZ_QNRT01000002.1"/>
</dbReference>
<dbReference type="PROSITE" id="PS50042">
    <property type="entry name" value="CNMP_BINDING_3"/>
    <property type="match status" value="1"/>
</dbReference>
<dbReference type="Pfam" id="PF13545">
    <property type="entry name" value="HTH_Crp_2"/>
    <property type="match status" value="1"/>
</dbReference>
<name>A0A395JM18_9GAMM</name>
<sequence>MSQICLPLGLDKADISKLEDIVSSTSVKHAGDILIRQGDKFDKIYAVKSGMAKSYRFDKAGTEYIQSFHLPGELFGLDAIYAQRYGFNVEALDTSVLCEMDFNELQTLCSTVPSLQKQLFSLLSRDIYNSHVNPIEHFDQTAEQKLSGFLHNLLSRLQARGHNSLDLHLPMSRRDIANHLGLAPETISRLLKRFQERGVITINNRLVTVQDRAKLEGLVHCHALETSIDISSIAHTA</sequence>
<dbReference type="GO" id="GO:0005829">
    <property type="term" value="C:cytosol"/>
    <property type="evidence" value="ECO:0007669"/>
    <property type="project" value="TreeGrafter"/>
</dbReference>
<evidence type="ECO:0000313" key="7">
    <source>
        <dbReference type="Proteomes" id="UP000253083"/>
    </source>
</evidence>
<keyword evidence="1" id="KW-0805">Transcription regulation</keyword>
<evidence type="ECO:0000259" key="4">
    <source>
        <dbReference type="PROSITE" id="PS50042"/>
    </source>
</evidence>
<dbReference type="CDD" id="cd00092">
    <property type="entry name" value="HTH_CRP"/>
    <property type="match status" value="1"/>
</dbReference>
<dbReference type="PANTHER" id="PTHR24567:SF75">
    <property type="entry name" value="FUMARATE AND NITRATE REDUCTION REGULATORY PROTEIN"/>
    <property type="match status" value="1"/>
</dbReference>
<comment type="caution">
    <text evidence="6">The sequence shown here is derived from an EMBL/GenBank/DDBJ whole genome shotgun (WGS) entry which is preliminary data.</text>
</comment>
<dbReference type="GO" id="GO:0003700">
    <property type="term" value="F:DNA-binding transcription factor activity"/>
    <property type="evidence" value="ECO:0007669"/>
    <property type="project" value="TreeGrafter"/>
</dbReference>
<dbReference type="Gene3D" id="2.60.120.10">
    <property type="entry name" value="Jelly Rolls"/>
    <property type="match status" value="1"/>
</dbReference>
<dbReference type="GO" id="GO:0003677">
    <property type="term" value="F:DNA binding"/>
    <property type="evidence" value="ECO:0007669"/>
    <property type="project" value="UniProtKB-KW"/>
</dbReference>
<gene>
    <name evidence="6" type="ORF">DFR28_102119</name>
</gene>
<dbReference type="AlphaFoldDB" id="A0A395JM18"/>
<dbReference type="PRINTS" id="PR00034">
    <property type="entry name" value="HTHCRP"/>
</dbReference>
<dbReference type="InterPro" id="IPR018490">
    <property type="entry name" value="cNMP-bd_dom_sf"/>
</dbReference>
<evidence type="ECO:0000256" key="2">
    <source>
        <dbReference type="ARBA" id="ARBA00023125"/>
    </source>
</evidence>
<dbReference type="Gene3D" id="1.10.10.10">
    <property type="entry name" value="Winged helix-like DNA-binding domain superfamily/Winged helix DNA-binding domain"/>
    <property type="match status" value="1"/>
</dbReference>
<dbReference type="Proteomes" id="UP000253083">
    <property type="component" value="Unassembled WGS sequence"/>
</dbReference>
<organism evidence="6 7">
    <name type="scientific">Arenicella xantha</name>
    <dbReference type="NCBI Taxonomy" id="644221"/>
    <lineage>
        <taxon>Bacteria</taxon>
        <taxon>Pseudomonadati</taxon>
        <taxon>Pseudomonadota</taxon>
        <taxon>Gammaproteobacteria</taxon>
        <taxon>Arenicellales</taxon>
        <taxon>Arenicellaceae</taxon>
        <taxon>Arenicella</taxon>
    </lineage>
</organism>
<dbReference type="FunCoup" id="A0A395JM18">
    <property type="interactions" value="246"/>
</dbReference>
<evidence type="ECO:0000256" key="3">
    <source>
        <dbReference type="ARBA" id="ARBA00023163"/>
    </source>
</evidence>
<dbReference type="SMART" id="SM00419">
    <property type="entry name" value="HTH_CRP"/>
    <property type="match status" value="1"/>
</dbReference>
<dbReference type="PANTHER" id="PTHR24567">
    <property type="entry name" value="CRP FAMILY TRANSCRIPTIONAL REGULATORY PROTEIN"/>
    <property type="match status" value="1"/>
</dbReference>
<feature type="domain" description="HTH crp-type" evidence="5">
    <location>
        <begin position="140"/>
        <end position="213"/>
    </location>
</feature>
<dbReference type="PROSITE" id="PS51063">
    <property type="entry name" value="HTH_CRP_2"/>
    <property type="match status" value="1"/>
</dbReference>
<dbReference type="InterPro" id="IPR036390">
    <property type="entry name" value="WH_DNA-bd_sf"/>
</dbReference>
<dbReference type="SUPFAM" id="SSF51206">
    <property type="entry name" value="cAMP-binding domain-like"/>
    <property type="match status" value="1"/>
</dbReference>
<reference evidence="6 7" key="1">
    <citation type="submission" date="2018-06" db="EMBL/GenBank/DDBJ databases">
        <title>Genomic Encyclopedia of Type Strains, Phase IV (KMG-IV): sequencing the most valuable type-strain genomes for metagenomic binning, comparative biology and taxonomic classification.</title>
        <authorList>
            <person name="Goeker M."/>
        </authorList>
    </citation>
    <scope>NUCLEOTIDE SEQUENCE [LARGE SCALE GENOMIC DNA]</scope>
    <source>
        <strain evidence="6 7">DSM 24032</strain>
    </source>
</reference>
<dbReference type="CDD" id="cd00038">
    <property type="entry name" value="CAP_ED"/>
    <property type="match status" value="1"/>
</dbReference>
<dbReference type="SMART" id="SM00100">
    <property type="entry name" value="cNMP"/>
    <property type="match status" value="1"/>
</dbReference>
<dbReference type="InterPro" id="IPR000595">
    <property type="entry name" value="cNMP-bd_dom"/>
</dbReference>
<dbReference type="InterPro" id="IPR012318">
    <property type="entry name" value="HTH_CRP"/>
</dbReference>
<keyword evidence="3" id="KW-0804">Transcription</keyword>
<dbReference type="InterPro" id="IPR050397">
    <property type="entry name" value="Env_Response_Regulators"/>
</dbReference>
<protein>
    <submittedName>
        <fullName evidence="6">CRP/FNR family transcriptional regulator</fullName>
    </submittedName>
</protein>
<evidence type="ECO:0000259" key="5">
    <source>
        <dbReference type="PROSITE" id="PS51063"/>
    </source>
</evidence>
<proteinExistence type="predicted"/>
<dbReference type="EMBL" id="QNRT01000002">
    <property type="protein sequence ID" value="RBP50708.1"/>
    <property type="molecule type" value="Genomic_DNA"/>
</dbReference>
<evidence type="ECO:0000256" key="1">
    <source>
        <dbReference type="ARBA" id="ARBA00023015"/>
    </source>
</evidence>
<evidence type="ECO:0000313" key="6">
    <source>
        <dbReference type="EMBL" id="RBP50708.1"/>
    </source>
</evidence>
<feature type="domain" description="Cyclic nucleotide-binding" evidence="4">
    <location>
        <begin position="6"/>
        <end position="81"/>
    </location>
</feature>
<dbReference type="InterPro" id="IPR014710">
    <property type="entry name" value="RmlC-like_jellyroll"/>
</dbReference>
<accession>A0A395JM18</accession>
<keyword evidence="2" id="KW-0238">DNA-binding</keyword>
<keyword evidence="7" id="KW-1185">Reference proteome</keyword>
<dbReference type="FunFam" id="1.10.10.10:FF:000028">
    <property type="entry name" value="Fumarate/nitrate reduction transcriptional regulator Fnr"/>
    <property type="match status" value="1"/>
</dbReference>
<dbReference type="Pfam" id="PF00027">
    <property type="entry name" value="cNMP_binding"/>
    <property type="match status" value="1"/>
</dbReference>
<dbReference type="SUPFAM" id="SSF46785">
    <property type="entry name" value="Winged helix' DNA-binding domain"/>
    <property type="match status" value="1"/>
</dbReference>
<dbReference type="InParanoid" id="A0A395JM18"/>